<proteinExistence type="predicted"/>
<sequence>MVFNTIILLLFAVSIPLWAGRFLALSTLDPRAREIFQRLVRTKESPVAFAARMFVLLVALSGTLLILVYGMSYLQTGRLLHASYGEVMSNRLYSGVEGVDNTLDTAFYGLPLPITVLMKCLFLTAAFTLALKATNDLSIILRLRGKIKRLVRPSTGPAGGKSRSA</sequence>
<keyword evidence="3" id="KW-1185">Reference proteome</keyword>
<reference evidence="2" key="2">
    <citation type="submission" date="2020-09" db="EMBL/GenBank/DDBJ databases">
        <authorList>
            <person name="Sun Q."/>
            <person name="Zhou Y."/>
        </authorList>
    </citation>
    <scope>NUCLEOTIDE SEQUENCE</scope>
    <source>
        <strain evidence="2">CGMCC 1.12426</strain>
    </source>
</reference>
<evidence type="ECO:0000313" key="2">
    <source>
        <dbReference type="EMBL" id="GGB35508.1"/>
    </source>
</evidence>
<keyword evidence="1" id="KW-0472">Membrane</keyword>
<name>A0A916TAR3_9HYPH</name>
<feature type="transmembrane region" description="Helical" evidence="1">
    <location>
        <begin position="49"/>
        <end position="71"/>
    </location>
</feature>
<reference evidence="2" key="1">
    <citation type="journal article" date="2014" name="Int. J. Syst. Evol. Microbiol.">
        <title>Complete genome sequence of Corynebacterium casei LMG S-19264T (=DSM 44701T), isolated from a smear-ripened cheese.</title>
        <authorList>
            <consortium name="US DOE Joint Genome Institute (JGI-PGF)"/>
            <person name="Walter F."/>
            <person name="Albersmeier A."/>
            <person name="Kalinowski J."/>
            <person name="Ruckert C."/>
        </authorList>
    </citation>
    <scope>NUCLEOTIDE SEQUENCE</scope>
    <source>
        <strain evidence="2">CGMCC 1.12426</strain>
    </source>
</reference>
<dbReference type="AlphaFoldDB" id="A0A916TAR3"/>
<protein>
    <submittedName>
        <fullName evidence="2">Uncharacterized protein</fullName>
    </submittedName>
</protein>
<organism evidence="2 3">
    <name type="scientific">Roseibium aquae</name>
    <dbReference type="NCBI Taxonomy" id="1323746"/>
    <lineage>
        <taxon>Bacteria</taxon>
        <taxon>Pseudomonadati</taxon>
        <taxon>Pseudomonadota</taxon>
        <taxon>Alphaproteobacteria</taxon>
        <taxon>Hyphomicrobiales</taxon>
        <taxon>Stappiaceae</taxon>
        <taxon>Roseibium</taxon>
    </lineage>
</organism>
<feature type="transmembrane region" description="Helical" evidence="1">
    <location>
        <begin position="110"/>
        <end position="131"/>
    </location>
</feature>
<keyword evidence="1" id="KW-1133">Transmembrane helix</keyword>
<dbReference type="RefSeq" id="WP_150494017.1">
    <property type="nucleotide sequence ID" value="NZ_BMFA01000001.1"/>
</dbReference>
<dbReference type="EMBL" id="BMFA01000001">
    <property type="protein sequence ID" value="GGB35508.1"/>
    <property type="molecule type" value="Genomic_DNA"/>
</dbReference>
<gene>
    <name evidence="2" type="ORF">GCM10011316_04550</name>
</gene>
<keyword evidence="1" id="KW-0812">Transmembrane</keyword>
<comment type="caution">
    <text evidence="2">The sequence shown here is derived from an EMBL/GenBank/DDBJ whole genome shotgun (WGS) entry which is preliminary data.</text>
</comment>
<dbReference type="OrthoDB" id="7678447at2"/>
<accession>A0A916TAR3</accession>
<dbReference type="Proteomes" id="UP000605148">
    <property type="component" value="Unassembled WGS sequence"/>
</dbReference>
<evidence type="ECO:0000313" key="3">
    <source>
        <dbReference type="Proteomes" id="UP000605148"/>
    </source>
</evidence>
<feature type="transmembrane region" description="Helical" evidence="1">
    <location>
        <begin position="6"/>
        <end position="28"/>
    </location>
</feature>
<evidence type="ECO:0000256" key="1">
    <source>
        <dbReference type="SAM" id="Phobius"/>
    </source>
</evidence>